<evidence type="ECO:0000313" key="1">
    <source>
        <dbReference type="EMBL" id="WTU38242.1"/>
    </source>
</evidence>
<accession>A0AAU2GUH6</accession>
<organism evidence="1">
    <name type="scientific">Streptomyces sp. NBC_00060</name>
    <dbReference type="NCBI Taxonomy" id="2975636"/>
    <lineage>
        <taxon>Bacteria</taxon>
        <taxon>Bacillati</taxon>
        <taxon>Actinomycetota</taxon>
        <taxon>Actinomycetes</taxon>
        <taxon>Kitasatosporales</taxon>
        <taxon>Streptomycetaceae</taxon>
        <taxon>Streptomyces</taxon>
    </lineage>
</organism>
<protein>
    <submittedName>
        <fullName evidence="1">Uncharacterized protein</fullName>
    </submittedName>
</protein>
<name>A0AAU2GUH6_9ACTN</name>
<dbReference type="EMBL" id="CP108253">
    <property type="protein sequence ID" value="WTU38242.1"/>
    <property type="molecule type" value="Genomic_DNA"/>
</dbReference>
<proteinExistence type="predicted"/>
<sequence length="73" mass="8036">MDQAPIVVHRPRGSGGRRVTVRGQIIGLAHSDRDLVEFLRQSGLDETSAEDMVAGNSELIEWRGGRAHHYEAA</sequence>
<gene>
    <name evidence="1" type="ORF">OHV25_00905</name>
</gene>
<reference evidence="1" key="1">
    <citation type="submission" date="2022-10" db="EMBL/GenBank/DDBJ databases">
        <title>The complete genomes of actinobacterial strains from the NBC collection.</title>
        <authorList>
            <person name="Joergensen T.S."/>
            <person name="Alvarez Arevalo M."/>
            <person name="Sterndorff E.B."/>
            <person name="Faurdal D."/>
            <person name="Vuksanovic O."/>
            <person name="Mourched A.-S."/>
            <person name="Charusanti P."/>
            <person name="Shaw S."/>
            <person name="Blin K."/>
            <person name="Weber T."/>
        </authorList>
    </citation>
    <scope>NUCLEOTIDE SEQUENCE</scope>
    <source>
        <strain evidence="1">NBC_00060</strain>
    </source>
</reference>
<dbReference type="AlphaFoldDB" id="A0AAU2GUH6"/>